<dbReference type="SUPFAM" id="SSF47413">
    <property type="entry name" value="lambda repressor-like DNA-binding domains"/>
    <property type="match status" value="1"/>
</dbReference>
<dbReference type="InterPro" id="IPR011051">
    <property type="entry name" value="RmlC_Cupin_sf"/>
</dbReference>
<dbReference type="InterPro" id="IPR013096">
    <property type="entry name" value="Cupin_2"/>
</dbReference>
<reference evidence="3" key="1">
    <citation type="submission" date="2022-06" db="EMBL/GenBank/DDBJ databases">
        <title>Draft genome sequence of Streptomyces sp. RB6PN25 isolated from peat swamp forest in Thailand.</title>
        <authorList>
            <person name="Duangmal K."/>
            <person name="Klaysubun C."/>
        </authorList>
    </citation>
    <scope>NUCLEOTIDE SEQUENCE</scope>
    <source>
        <strain evidence="3">RB6PN25</strain>
    </source>
</reference>
<gene>
    <name evidence="3" type="ORF">NGB36_19175</name>
</gene>
<dbReference type="InterPro" id="IPR001387">
    <property type="entry name" value="Cro/C1-type_HTH"/>
</dbReference>
<feature type="domain" description="HTH cro/C1-type" evidence="2">
    <location>
        <begin position="3"/>
        <end position="48"/>
    </location>
</feature>
<organism evidence="3 4">
    <name type="scientific">Streptomyces humicola</name>
    <dbReference type="NCBI Taxonomy" id="2953240"/>
    <lineage>
        <taxon>Bacteria</taxon>
        <taxon>Bacillati</taxon>
        <taxon>Actinomycetota</taxon>
        <taxon>Actinomycetes</taxon>
        <taxon>Kitasatosporales</taxon>
        <taxon>Streptomycetaceae</taxon>
        <taxon>Streptomyces</taxon>
    </lineage>
</organism>
<dbReference type="InterPro" id="IPR050807">
    <property type="entry name" value="TransReg_Diox_bact_type"/>
</dbReference>
<dbReference type="PANTHER" id="PTHR46797:SF1">
    <property type="entry name" value="METHYLPHOSPHONATE SYNTHASE"/>
    <property type="match status" value="1"/>
</dbReference>
<evidence type="ECO:0000313" key="4">
    <source>
        <dbReference type="Proteomes" id="UP001057702"/>
    </source>
</evidence>
<dbReference type="CDD" id="cd02209">
    <property type="entry name" value="cupin_XRE_C"/>
    <property type="match status" value="1"/>
</dbReference>
<dbReference type="EMBL" id="JANFNG010000015">
    <property type="protein sequence ID" value="MCQ4082670.1"/>
    <property type="molecule type" value="Genomic_DNA"/>
</dbReference>
<dbReference type="Proteomes" id="UP001057702">
    <property type="component" value="Unassembled WGS sequence"/>
</dbReference>
<protein>
    <submittedName>
        <fullName evidence="3">XRE family transcriptional regulator</fullName>
    </submittedName>
</protein>
<dbReference type="SUPFAM" id="SSF51182">
    <property type="entry name" value="RmlC-like cupins"/>
    <property type="match status" value="1"/>
</dbReference>
<keyword evidence="4" id="KW-1185">Reference proteome</keyword>
<dbReference type="Gene3D" id="2.60.120.10">
    <property type="entry name" value="Jelly Rolls"/>
    <property type="match status" value="1"/>
</dbReference>
<dbReference type="CDD" id="cd00093">
    <property type="entry name" value="HTH_XRE"/>
    <property type="match status" value="1"/>
</dbReference>
<dbReference type="PANTHER" id="PTHR46797">
    <property type="entry name" value="HTH-TYPE TRANSCRIPTIONAL REGULATOR"/>
    <property type="match status" value="1"/>
</dbReference>
<name>A0ABT1Q1N8_9ACTN</name>
<dbReference type="SMART" id="SM00530">
    <property type="entry name" value="HTH_XRE"/>
    <property type="match status" value="1"/>
</dbReference>
<comment type="caution">
    <text evidence="3">The sequence shown here is derived from an EMBL/GenBank/DDBJ whole genome shotgun (WGS) entry which is preliminary data.</text>
</comment>
<dbReference type="InterPro" id="IPR014710">
    <property type="entry name" value="RmlC-like_jellyroll"/>
</dbReference>
<dbReference type="InterPro" id="IPR010982">
    <property type="entry name" value="Lambda_DNA-bd_dom_sf"/>
</dbReference>
<sequence>MDLTLAEVARRTGLSVPFLSQIENNRARPSMRSLQLISDALDTTAVQLLAASEAPRRVDVVRAGTHAGLTGAGEGRARPLVRGHHQLHALEFTGEHGAERVFEHRNDEILYVADGEAEVEADGHSYRLSHGDTLYLSGGVKHRWRALVPGTRVVLVGVADHIDVAADPHR</sequence>
<keyword evidence="1" id="KW-0238">DNA-binding</keyword>
<dbReference type="Gene3D" id="1.10.260.40">
    <property type="entry name" value="lambda repressor-like DNA-binding domains"/>
    <property type="match status" value="1"/>
</dbReference>
<evidence type="ECO:0000313" key="3">
    <source>
        <dbReference type="EMBL" id="MCQ4082670.1"/>
    </source>
</evidence>
<dbReference type="Pfam" id="PF01381">
    <property type="entry name" value="HTH_3"/>
    <property type="match status" value="1"/>
</dbReference>
<evidence type="ECO:0000256" key="1">
    <source>
        <dbReference type="ARBA" id="ARBA00023125"/>
    </source>
</evidence>
<dbReference type="PROSITE" id="PS50943">
    <property type="entry name" value="HTH_CROC1"/>
    <property type="match status" value="1"/>
</dbReference>
<evidence type="ECO:0000259" key="2">
    <source>
        <dbReference type="PROSITE" id="PS50943"/>
    </source>
</evidence>
<proteinExistence type="predicted"/>
<dbReference type="Pfam" id="PF07883">
    <property type="entry name" value="Cupin_2"/>
    <property type="match status" value="1"/>
</dbReference>
<accession>A0ABT1Q1N8</accession>